<dbReference type="Gene3D" id="3.50.50.60">
    <property type="entry name" value="FAD/NAD(P)-binding domain"/>
    <property type="match status" value="2"/>
</dbReference>
<dbReference type="SUPFAM" id="SSF51905">
    <property type="entry name" value="FAD/NAD(P)-binding domain"/>
    <property type="match status" value="1"/>
</dbReference>
<keyword evidence="5 8" id="KW-0560">Oxidoreductase</keyword>
<evidence type="ECO:0000259" key="10">
    <source>
        <dbReference type="Pfam" id="PF07992"/>
    </source>
</evidence>
<evidence type="ECO:0000256" key="2">
    <source>
        <dbReference type="ARBA" id="ARBA00018719"/>
    </source>
</evidence>
<dbReference type="GO" id="GO:0019430">
    <property type="term" value="P:removal of superoxide radicals"/>
    <property type="evidence" value="ECO:0007669"/>
    <property type="project" value="UniProtKB-UniRule"/>
</dbReference>
<gene>
    <name evidence="11" type="primary">trxB</name>
    <name evidence="11" type="ORF">FZC35_00670</name>
</gene>
<dbReference type="EC" id="1.8.1.9" evidence="8"/>
<dbReference type="InterPro" id="IPR036188">
    <property type="entry name" value="FAD/NAD-bd_sf"/>
</dbReference>
<evidence type="ECO:0000256" key="8">
    <source>
        <dbReference type="RuleBase" id="RU003880"/>
    </source>
</evidence>
<dbReference type="Proteomes" id="UP000325155">
    <property type="component" value="Chromosome"/>
</dbReference>
<dbReference type="KEGG" id="cip:FZC35_00670"/>
<dbReference type="EMBL" id="CP043315">
    <property type="protein sequence ID" value="QEK37899.1"/>
    <property type="molecule type" value="Genomic_DNA"/>
</dbReference>
<name>A0A5C0UDR8_9PROT</name>
<dbReference type="PANTHER" id="PTHR48105">
    <property type="entry name" value="THIOREDOXIN REDUCTASE 1-RELATED-RELATED"/>
    <property type="match status" value="1"/>
</dbReference>
<evidence type="ECO:0000313" key="12">
    <source>
        <dbReference type="Proteomes" id="UP000325155"/>
    </source>
</evidence>
<comment type="cofactor">
    <cofactor evidence="9">
        <name>FAD</name>
        <dbReference type="ChEBI" id="CHEBI:57692"/>
    </cofactor>
    <text evidence="9">Binds 1 FAD per subunit.</text>
</comment>
<sequence>MNNHNNIFESFDVGIIGSGPAGISAALYCARANLKVVVFEGPQPKGQLMTTTSIENYPGFDEEDAKLLMQKMHKQIQNAGCFLKNETIEKINPNKGSIELKSEKALYSCKSVVLATGAKAKYLGLDSEFDYLGYGVSTCATCDGAFYRNLEVAVVGGGNTAVEEAIYLSNIASKVHVIHRRETFRAEQIMQNRMLEKENIVMHLNCTLNEVIGTKSPKLVTEAKVLNLISKEITNLKIDGIFIAIGHSPQTDLVKGLVELDSSGYVASNNVKTEIPGLFVAGDVVDQVYRQAITSAGQGCIAGIESIKYIQENFK</sequence>
<dbReference type="InterPro" id="IPR050097">
    <property type="entry name" value="Ferredoxin-NADP_redctase_2"/>
</dbReference>
<dbReference type="GO" id="GO:0005737">
    <property type="term" value="C:cytoplasm"/>
    <property type="evidence" value="ECO:0007669"/>
    <property type="project" value="InterPro"/>
</dbReference>
<comment type="similarity">
    <text evidence="1 8">Belongs to the class-II pyridine nucleotide-disulfide oxidoreductase family.</text>
</comment>
<keyword evidence="12" id="KW-1185">Reference proteome</keyword>
<evidence type="ECO:0000256" key="5">
    <source>
        <dbReference type="ARBA" id="ARBA00023002"/>
    </source>
</evidence>
<feature type="domain" description="FAD/NAD(P)-binding" evidence="10">
    <location>
        <begin position="11"/>
        <end position="299"/>
    </location>
</feature>
<keyword evidence="3 8" id="KW-0285">Flavoprotein</keyword>
<comment type="subunit">
    <text evidence="8">Homodimer.</text>
</comment>
<dbReference type="PRINTS" id="PR00469">
    <property type="entry name" value="PNDRDTASEII"/>
</dbReference>
<dbReference type="Pfam" id="PF07992">
    <property type="entry name" value="Pyr_redox_2"/>
    <property type="match status" value="1"/>
</dbReference>
<dbReference type="GO" id="GO:0004791">
    <property type="term" value="F:thioredoxin-disulfide reductase (NADPH) activity"/>
    <property type="evidence" value="ECO:0007669"/>
    <property type="project" value="UniProtKB-UniRule"/>
</dbReference>
<dbReference type="OrthoDB" id="9806179at2"/>
<dbReference type="AlphaFoldDB" id="A0A5C0UDR8"/>
<keyword evidence="9" id="KW-0521">NADP</keyword>
<evidence type="ECO:0000256" key="3">
    <source>
        <dbReference type="ARBA" id="ARBA00022630"/>
    </source>
</evidence>
<reference evidence="11 12" key="1">
    <citation type="submission" date="2019-08" db="EMBL/GenBank/DDBJ databases">
        <title>Highly reduced genomes of protist endosymbionts show evolutionary convergence.</title>
        <authorList>
            <person name="George E."/>
            <person name="Husnik F."/>
            <person name="Tashyreva D."/>
            <person name="Prokopchuk G."/>
            <person name="Horak A."/>
            <person name="Kwong W.K."/>
            <person name="Lukes J."/>
            <person name="Keeling P.J."/>
        </authorList>
    </citation>
    <scope>NUCLEOTIDE SEQUENCE [LARGE SCALE GENOMIC DNA]</scope>
    <source>
        <strain evidence="11">1605</strain>
    </source>
</reference>
<dbReference type="InterPro" id="IPR023753">
    <property type="entry name" value="FAD/NAD-binding_dom"/>
</dbReference>
<organism evidence="11 12">
    <name type="scientific">Candidatus Cytomitobacter indipagum</name>
    <dbReference type="NCBI Taxonomy" id="2601575"/>
    <lineage>
        <taxon>Bacteria</taxon>
        <taxon>Pseudomonadati</taxon>
        <taxon>Pseudomonadota</taxon>
        <taxon>Alphaproteobacteria</taxon>
        <taxon>Holosporales</taxon>
        <taxon>Holosporaceae</taxon>
        <taxon>Candidatus Cytomitobacter</taxon>
    </lineage>
</organism>
<keyword evidence="7 8" id="KW-0676">Redox-active center</keyword>
<evidence type="ECO:0000256" key="9">
    <source>
        <dbReference type="RuleBase" id="RU003881"/>
    </source>
</evidence>
<dbReference type="PROSITE" id="PS00573">
    <property type="entry name" value="PYRIDINE_REDOX_2"/>
    <property type="match status" value="1"/>
</dbReference>
<evidence type="ECO:0000256" key="1">
    <source>
        <dbReference type="ARBA" id="ARBA00009333"/>
    </source>
</evidence>
<keyword evidence="4 8" id="KW-0274">FAD</keyword>
<evidence type="ECO:0000313" key="11">
    <source>
        <dbReference type="EMBL" id="QEK37899.1"/>
    </source>
</evidence>
<accession>A0A5C0UDR8</accession>
<dbReference type="PRINTS" id="PR00368">
    <property type="entry name" value="FADPNR"/>
</dbReference>
<evidence type="ECO:0000256" key="6">
    <source>
        <dbReference type="ARBA" id="ARBA00023157"/>
    </source>
</evidence>
<evidence type="ECO:0000256" key="4">
    <source>
        <dbReference type="ARBA" id="ARBA00022827"/>
    </source>
</evidence>
<proteinExistence type="inferred from homology"/>
<comment type="catalytic activity">
    <reaction evidence="8">
        <text>[thioredoxin]-dithiol + NADP(+) = [thioredoxin]-disulfide + NADPH + H(+)</text>
        <dbReference type="Rhea" id="RHEA:20345"/>
        <dbReference type="Rhea" id="RHEA-COMP:10698"/>
        <dbReference type="Rhea" id="RHEA-COMP:10700"/>
        <dbReference type="ChEBI" id="CHEBI:15378"/>
        <dbReference type="ChEBI" id="CHEBI:29950"/>
        <dbReference type="ChEBI" id="CHEBI:50058"/>
        <dbReference type="ChEBI" id="CHEBI:57783"/>
        <dbReference type="ChEBI" id="CHEBI:58349"/>
        <dbReference type="EC" id="1.8.1.9"/>
    </reaction>
</comment>
<dbReference type="NCBIfam" id="TIGR01292">
    <property type="entry name" value="TRX_reduct"/>
    <property type="match status" value="1"/>
</dbReference>
<dbReference type="RefSeq" id="WP_148980746.1">
    <property type="nucleotide sequence ID" value="NZ_CP043315.1"/>
</dbReference>
<keyword evidence="6" id="KW-1015">Disulfide bond</keyword>
<protein>
    <recommendedName>
        <fullName evidence="2 8">Thioredoxin reductase</fullName>
        <ecNumber evidence="8">1.8.1.9</ecNumber>
    </recommendedName>
</protein>
<evidence type="ECO:0000256" key="7">
    <source>
        <dbReference type="ARBA" id="ARBA00023284"/>
    </source>
</evidence>
<dbReference type="InterPro" id="IPR005982">
    <property type="entry name" value="Thioredox_Rdtase"/>
</dbReference>
<dbReference type="InterPro" id="IPR008255">
    <property type="entry name" value="Pyr_nucl-diS_OxRdtase_2_AS"/>
</dbReference>